<reference evidence="4 5" key="1">
    <citation type="submission" date="2018-09" db="EMBL/GenBank/DDBJ databases">
        <title>The complete genome sequence of Neokomagataea tanensis NBRC 106556(T).</title>
        <authorList>
            <person name="Chua K.-O."/>
            <person name="See-Too W.-S."/>
            <person name="Hong K.-W."/>
            <person name="Yin W.-F."/>
            <person name="Chan K.-G."/>
        </authorList>
    </citation>
    <scope>NUCLEOTIDE SEQUENCE [LARGE SCALE GENOMIC DNA]</scope>
    <source>
        <strain evidence="5">AH13 \ NBRC 106556</strain>
    </source>
</reference>
<dbReference type="PANTHER" id="PTHR36150">
    <property type="entry name" value="DNA GYRASE INHIBITOR YACG"/>
    <property type="match status" value="1"/>
</dbReference>
<dbReference type="GO" id="GO:0008270">
    <property type="term" value="F:zinc ion binding"/>
    <property type="evidence" value="ECO:0007669"/>
    <property type="project" value="UniProtKB-UniRule"/>
</dbReference>
<evidence type="ECO:0000256" key="2">
    <source>
        <dbReference type="ARBA" id="ARBA00022833"/>
    </source>
</evidence>
<dbReference type="HAMAP" id="MF_00649">
    <property type="entry name" value="DNA_gyrase_inhibitor_YacG"/>
    <property type="match status" value="1"/>
</dbReference>
<feature type="binding site" evidence="3">
    <location>
        <position position="6"/>
    </location>
    <ligand>
        <name>Zn(2+)</name>
        <dbReference type="ChEBI" id="CHEBI:29105"/>
    </ligand>
</feature>
<dbReference type="Gene3D" id="3.30.50.10">
    <property type="entry name" value="Erythroid Transcription Factor GATA-1, subunit A"/>
    <property type="match status" value="1"/>
</dbReference>
<name>A0A4Y6V3R6_9PROT</name>
<dbReference type="Proteomes" id="UP000317214">
    <property type="component" value="Chromosome"/>
</dbReference>
<keyword evidence="1 3" id="KW-0479">Metal-binding</keyword>
<comment type="similarity">
    <text evidence="3">Belongs to the DNA gyrase inhibitor YacG family.</text>
</comment>
<dbReference type="GO" id="GO:0006355">
    <property type="term" value="P:regulation of DNA-templated transcription"/>
    <property type="evidence" value="ECO:0007669"/>
    <property type="project" value="InterPro"/>
</dbReference>
<organism evidence="4 5">
    <name type="scientific">Neokomagataea tanensis</name>
    <dbReference type="NCBI Taxonomy" id="661191"/>
    <lineage>
        <taxon>Bacteria</taxon>
        <taxon>Pseudomonadati</taxon>
        <taxon>Pseudomonadota</taxon>
        <taxon>Alphaproteobacteria</taxon>
        <taxon>Acetobacterales</taxon>
        <taxon>Acetobacteraceae</taxon>
        <taxon>Neokomagataea</taxon>
    </lineage>
</organism>
<keyword evidence="5" id="KW-1185">Reference proteome</keyword>
<dbReference type="SUPFAM" id="SSF57716">
    <property type="entry name" value="Glucocorticoid receptor-like (DNA-binding domain)"/>
    <property type="match status" value="1"/>
</dbReference>
<dbReference type="AlphaFoldDB" id="A0A4Y6V3R6"/>
<feature type="binding site" evidence="3">
    <location>
        <position position="3"/>
    </location>
    <ligand>
        <name>Zn(2+)</name>
        <dbReference type="ChEBI" id="CHEBI:29105"/>
    </ligand>
</feature>
<evidence type="ECO:0000313" key="5">
    <source>
        <dbReference type="Proteomes" id="UP000317214"/>
    </source>
</evidence>
<gene>
    <name evidence="3 4" type="primary">yacG</name>
    <name evidence="4" type="ORF">D5366_04335</name>
</gene>
<evidence type="ECO:0000256" key="3">
    <source>
        <dbReference type="HAMAP-Rule" id="MF_00649"/>
    </source>
</evidence>
<feature type="binding site" evidence="3">
    <location>
        <position position="18"/>
    </location>
    <ligand>
        <name>Zn(2+)</name>
        <dbReference type="ChEBI" id="CHEBI:29105"/>
    </ligand>
</feature>
<dbReference type="GO" id="GO:0008657">
    <property type="term" value="F:DNA topoisomerase type II (double strand cut, ATP-hydrolyzing) inhibitor activity"/>
    <property type="evidence" value="ECO:0007669"/>
    <property type="project" value="UniProtKB-UniRule"/>
</dbReference>
<dbReference type="OrthoDB" id="9809663at2"/>
<proteinExistence type="inferred from homology"/>
<protein>
    <recommendedName>
        <fullName evidence="3">DNA gyrase inhibitor YacG</fullName>
    </recommendedName>
</protein>
<dbReference type="InterPro" id="IPR005584">
    <property type="entry name" value="DNA_gyrase_inhibitor_YacG"/>
</dbReference>
<sequence>MPCPVCKRATEQAFRPFCSRHCADVDLGRWFTGEYRVPSFRQDNDEENENSFGKEG</sequence>
<dbReference type="InterPro" id="IPR013088">
    <property type="entry name" value="Znf_NHR/GATA"/>
</dbReference>
<dbReference type="KEGG" id="ntn:D5366_04335"/>
<comment type="subunit">
    <text evidence="3">Interacts with GyrB.</text>
</comment>
<accession>A0A4Y6V3R6</accession>
<comment type="cofactor">
    <cofactor evidence="3">
        <name>Zn(2+)</name>
        <dbReference type="ChEBI" id="CHEBI:29105"/>
    </cofactor>
    <text evidence="3">Binds 1 zinc ion.</text>
</comment>
<dbReference type="RefSeq" id="WP_141492437.1">
    <property type="nucleotide sequence ID" value="NZ_CP032485.1"/>
</dbReference>
<evidence type="ECO:0000313" key="4">
    <source>
        <dbReference type="EMBL" id="QDH24593.1"/>
    </source>
</evidence>
<feature type="binding site" evidence="3">
    <location>
        <position position="22"/>
    </location>
    <ligand>
        <name>Zn(2+)</name>
        <dbReference type="ChEBI" id="CHEBI:29105"/>
    </ligand>
</feature>
<comment type="function">
    <text evidence="3">Inhibits all the catalytic activities of DNA gyrase by preventing its interaction with DNA. Acts by binding directly to the C-terminal domain of GyrB, which probably disrupts DNA binding by the gyrase.</text>
</comment>
<dbReference type="PANTHER" id="PTHR36150:SF1">
    <property type="entry name" value="DNA GYRASE INHIBITOR YACG"/>
    <property type="match status" value="1"/>
</dbReference>
<keyword evidence="2 3" id="KW-0862">Zinc</keyword>
<dbReference type="Pfam" id="PF03884">
    <property type="entry name" value="YacG"/>
    <property type="match status" value="1"/>
</dbReference>
<dbReference type="EMBL" id="CP032485">
    <property type="protein sequence ID" value="QDH24593.1"/>
    <property type="molecule type" value="Genomic_DNA"/>
</dbReference>
<evidence type="ECO:0000256" key="1">
    <source>
        <dbReference type="ARBA" id="ARBA00022723"/>
    </source>
</evidence>